<evidence type="ECO:0000256" key="3">
    <source>
        <dbReference type="ARBA" id="ARBA00004613"/>
    </source>
</evidence>
<evidence type="ECO:0000313" key="18">
    <source>
        <dbReference type="Proteomes" id="UP000006683"/>
    </source>
</evidence>
<dbReference type="HOGENOM" id="CLU_011878_0_0_6"/>
<evidence type="ECO:0000256" key="14">
    <source>
        <dbReference type="SAM" id="SignalP"/>
    </source>
</evidence>
<dbReference type="InterPro" id="IPR002169">
    <property type="entry name" value="Peptidase_M9A/M9B"/>
</dbReference>
<keyword evidence="10" id="KW-0862">Zinc</keyword>
<reference evidence="17 18" key="1">
    <citation type="journal article" date="2010" name="Stand. Genomic Sci.">
        <title>Complete genome sequence of Ferrimonas balearica type strain (PAT).</title>
        <authorList>
            <person name="Nolan M."/>
            <person name="Sikorski J."/>
            <person name="Davenport K."/>
            <person name="Lucas S."/>
            <person name="Glavina Del Rio T."/>
            <person name="Tice H."/>
            <person name="Cheng J."/>
            <person name="Goodwin L."/>
            <person name="Pitluck S."/>
            <person name="Liolios K."/>
            <person name="Ivanova N."/>
            <person name="Mavromatis K."/>
            <person name="Ovchinnikova G."/>
            <person name="Pati A."/>
            <person name="Chen A."/>
            <person name="Palaniappan K."/>
            <person name="Land M."/>
            <person name="Hauser L."/>
            <person name="Chang Y."/>
            <person name="Jeffries C."/>
            <person name="Tapia R."/>
            <person name="Brettin T."/>
            <person name="Detter J."/>
            <person name="Han C."/>
            <person name="Yasawong M."/>
            <person name="Rohde M."/>
            <person name="Tindall B."/>
            <person name="Goker M."/>
            <person name="Woyke T."/>
            <person name="Bristow J."/>
            <person name="Eisen J."/>
            <person name="Markowitz V."/>
            <person name="Hugenholtz P."/>
            <person name="Kyrpides N."/>
            <person name="Klenk H."/>
            <person name="Lapidus A."/>
        </authorList>
    </citation>
    <scope>NUCLEOTIDE SEQUENCE [LARGE SCALE GENOMIC DNA]</scope>
    <source>
        <strain evidence="18">DSM 9799 / CCM 4581 / KCTC 23876 / PAT</strain>
    </source>
</reference>
<dbReference type="GO" id="GO:0008270">
    <property type="term" value="F:zinc ion binding"/>
    <property type="evidence" value="ECO:0007669"/>
    <property type="project" value="InterPro"/>
</dbReference>
<evidence type="ECO:0000259" key="16">
    <source>
        <dbReference type="Pfam" id="PF08453"/>
    </source>
</evidence>
<name>E1SVG4_FERBD</name>
<keyword evidence="7" id="KW-0479">Metal-binding</keyword>
<evidence type="ECO:0000256" key="7">
    <source>
        <dbReference type="ARBA" id="ARBA00022723"/>
    </source>
</evidence>
<dbReference type="STRING" id="550540.Fbal_1101"/>
<dbReference type="InterPro" id="IPR007280">
    <property type="entry name" value="Peptidase_C_arc/bac"/>
</dbReference>
<dbReference type="Gene3D" id="1.10.390.20">
    <property type="match status" value="1"/>
</dbReference>
<gene>
    <name evidence="17" type="ordered locus">Fbal_1101</name>
</gene>
<comment type="subcellular location">
    <subcellularLocation>
        <location evidence="3">Secreted</location>
    </subcellularLocation>
</comment>
<evidence type="ECO:0000256" key="2">
    <source>
        <dbReference type="ARBA" id="ARBA00001947"/>
    </source>
</evidence>
<evidence type="ECO:0000256" key="8">
    <source>
        <dbReference type="ARBA" id="ARBA00022729"/>
    </source>
</evidence>
<evidence type="ECO:0000256" key="5">
    <source>
        <dbReference type="ARBA" id="ARBA00022525"/>
    </source>
</evidence>
<dbReference type="Pfam" id="PF04151">
    <property type="entry name" value="PPC"/>
    <property type="match status" value="2"/>
</dbReference>
<protein>
    <recommendedName>
        <fullName evidence="4">microbial collagenase</fullName>
        <ecNumber evidence="4">3.4.24.3</ecNumber>
    </recommendedName>
</protein>
<keyword evidence="9" id="KW-0378">Hydrolase</keyword>
<evidence type="ECO:0000256" key="9">
    <source>
        <dbReference type="ARBA" id="ARBA00022801"/>
    </source>
</evidence>
<organism evidence="17 18">
    <name type="scientific">Ferrimonas balearica (strain DSM 9799 / CCM 4581 / KCTC 23876 / PAT)</name>
    <dbReference type="NCBI Taxonomy" id="550540"/>
    <lineage>
        <taxon>Bacteria</taxon>
        <taxon>Pseudomonadati</taxon>
        <taxon>Pseudomonadota</taxon>
        <taxon>Gammaproteobacteria</taxon>
        <taxon>Alteromonadales</taxon>
        <taxon>Ferrimonadaceae</taxon>
        <taxon>Ferrimonas</taxon>
    </lineage>
</organism>
<feature type="domain" description="Peptidase M9 collagenase N-terminal" evidence="16">
    <location>
        <begin position="84"/>
        <end position="263"/>
    </location>
</feature>
<dbReference type="EMBL" id="CP002209">
    <property type="protein sequence ID" value="ADN75310.1"/>
    <property type="molecule type" value="Genomic_DNA"/>
</dbReference>
<dbReference type="Gene3D" id="2.60.120.380">
    <property type="match status" value="2"/>
</dbReference>
<dbReference type="RefSeq" id="WP_013344616.1">
    <property type="nucleotide sequence ID" value="NC_014541.1"/>
</dbReference>
<dbReference type="GO" id="GO:0005576">
    <property type="term" value="C:extracellular region"/>
    <property type="evidence" value="ECO:0007669"/>
    <property type="project" value="UniProtKB-SubCell"/>
</dbReference>
<feature type="signal peptide" evidence="14">
    <location>
        <begin position="1"/>
        <end position="29"/>
    </location>
</feature>
<keyword evidence="6" id="KW-0645">Protease</keyword>
<proteinExistence type="predicted"/>
<evidence type="ECO:0000256" key="13">
    <source>
        <dbReference type="PIRSR" id="PIRSR602169-1"/>
    </source>
</evidence>
<dbReference type="PANTHER" id="PTHR13062">
    <property type="entry name" value="COLLAGENASE"/>
    <property type="match status" value="1"/>
</dbReference>
<evidence type="ECO:0000256" key="1">
    <source>
        <dbReference type="ARBA" id="ARBA00000424"/>
    </source>
</evidence>
<dbReference type="Gene3D" id="3.40.30.160">
    <property type="entry name" value="Collagenase ColT, N-terminal domain"/>
    <property type="match status" value="1"/>
</dbReference>
<dbReference type="GO" id="GO:0006508">
    <property type="term" value="P:proteolysis"/>
    <property type="evidence" value="ECO:0007669"/>
    <property type="project" value="UniProtKB-KW"/>
</dbReference>
<dbReference type="Pfam" id="PF08453">
    <property type="entry name" value="Peptidase_M9_N"/>
    <property type="match status" value="1"/>
</dbReference>
<feature type="chain" id="PRO_5003151195" description="microbial collagenase" evidence="14">
    <location>
        <begin position="30"/>
        <end position="849"/>
    </location>
</feature>
<comment type="cofactor">
    <cofactor evidence="2">
        <name>Zn(2+)</name>
        <dbReference type="ChEBI" id="CHEBI:29105"/>
    </cofactor>
</comment>
<dbReference type="GeneID" id="67181339"/>
<sequence>MLPKPTPNSGRLRLGWLAPLLLSSGMASASSVHDHDHGLPPQLAQRAALTSLEDAPKPSQQAPATLDSDSPQLMMAQPMAVAACADLLPLSGQILVDAVLASDADCLNDLFDLTGADAGTAFAEARMITLAQALEQSARSYNGSNDSGILNLILYLRAGYFVQWYHRDDVGEYGSALSDASLAALNQFFASPHLGDINNAHGEVLSEAVILIDSAGHNAPLLWVVKRLLSDFDDRYLDHWYLRSAINGTFTVLFRGQWAAGYAEAVAADAELVSVLAALIDNNPNLIGSDNEYLINNATRELGRLLLFGEPVKSRVKPHLQSLLERYSMTGHGSGVWLAAAEMADYYDDCADYGVCGYQAELEAQVLAIEYSCSSTLRIRAQAMTQAQLSQSCAEMAEQETTFHQMLETGYEPVADDNNTALEVVIFDDYDNYARYAGTFFGISTNNGGMYLEGNPATEGNQARFIAYEADWLPEFEVWNLRHEYVHYLDGRYNLYGDFGDSISEATIWWIEGLAEYISKLDDNADAFSVGLNNQYLLSDLFGNDYNSGQDAIYRGGYLAVRFMFERHRSQVDALLAELRVGDYAGYASQMSAIGSSHDSEFSEWMNDPGSVTPCTDCNPPACSEDACDPNQQTMTAGISKVGVSGNGAAYYSIWIPEGTSALTITSSGGTGDADLYVRFGQWPNRSDFDGASTQVGNQEQVVITAPSTGGYYYIALYSDRAFEGITLNAEFAAAPQAPDGATDPDNGTLHNGYTKQGLASDSQLYYALFVPEGAQDLSFELSGGSGDADLYIRAGNWPTESDWDYRPYIGGNEERVTIATPQPGTWYYVMVKAYQPFADVNLTARFTP</sequence>
<feature type="domain" description="Peptidase C-terminal archaeal/bacterial" evidence="15">
    <location>
        <begin position="650"/>
        <end position="719"/>
    </location>
</feature>
<keyword evidence="8 14" id="KW-0732">Signal</keyword>
<evidence type="ECO:0000259" key="15">
    <source>
        <dbReference type="Pfam" id="PF04151"/>
    </source>
</evidence>
<dbReference type="EC" id="3.4.24.3" evidence="4"/>
<keyword evidence="18" id="KW-1185">Reference proteome</keyword>
<keyword evidence="5" id="KW-0964">Secreted</keyword>
<evidence type="ECO:0000256" key="12">
    <source>
        <dbReference type="ARBA" id="ARBA00023145"/>
    </source>
</evidence>
<evidence type="ECO:0000256" key="4">
    <source>
        <dbReference type="ARBA" id="ARBA00012653"/>
    </source>
</evidence>
<dbReference type="PRINTS" id="PR00931">
    <property type="entry name" value="MICOLLPTASE"/>
</dbReference>
<keyword evidence="11" id="KW-0482">Metalloprotease</keyword>
<evidence type="ECO:0000256" key="10">
    <source>
        <dbReference type="ARBA" id="ARBA00022833"/>
    </source>
</evidence>
<evidence type="ECO:0000313" key="17">
    <source>
        <dbReference type="EMBL" id="ADN75310.1"/>
    </source>
</evidence>
<dbReference type="Pfam" id="PF01752">
    <property type="entry name" value="Peptidase_M9"/>
    <property type="match status" value="1"/>
</dbReference>
<comment type="catalytic activity">
    <reaction evidence="1">
        <text>Digestion of native collagen in the triple helical region at Xaa-|-Gly bonds. With synthetic peptides, a preference is shown for Gly at P3 and P1', Pro and Ala at P2 and P2', and hydroxyproline, Ala or Arg at P3'.</text>
        <dbReference type="EC" id="3.4.24.3"/>
    </reaction>
</comment>
<keyword evidence="12" id="KW-0865">Zymogen</keyword>
<feature type="domain" description="Peptidase C-terminal archaeal/bacterial" evidence="15">
    <location>
        <begin position="766"/>
        <end position="833"/>
    </location>
</feature>
<dbReference type="KEGG" id="fbl:Fbal_1101"/>
<dbReference type="OrthoDB" id="9802683at2"/>
<accession>E1SVG4</accession>
<evidence type="ECO:0000256" key="6">
    <source>
        <dbReference type="ARBA" id="ARBA00022670"/>
    </source>
</evidence>
<dbReference type="AlphaFoldDB" id="E1SVG4"/>
<dbReference type="PANTHER" id="PTHR13062:SF9">
    <property type="entry name" value="MICROBIAL COLLAGENASE"/>
    <property type="match status" value="1"/>
</dbReference>
<evidence type="ECO:0000256" key="11">
    <source>
        <dbReference type="ARBA" id="ARBA00023049"/>
    </source>
</evidence>
<dbReference type="eggNOG" id="COG4934">
    <property type="taxonomic scope" value="Bacteria"/>
</dbReference>
<dbReference type="Proteomes" id="UP000006683">
    <property type="component" value="Chromosome"/>
</dbReference>
<dbReference type="InterPro" id="IPR013661">
    <property type="entry name" value="Peptidase_M9_N_dom"/>
</dbReference>
<dbReference type="GO" id="GO:0004222">
    <property type="term" value="F:metalloendopeptidase activity"/>
    <property type="evidence" value="ECO:0007669"/>
    <property type="project" value="UniProtKB-EC"/>
</dbReference>
<feature type="active site" evidence="13">
    <location>
        <position position="484"/>
    </location>
</feature>